<protein>
    <submittedName>
        <fullName evidence="3">SHOCT domain-containing protein</fullName>
    </submittedName>
</protein>
<evidence type="ECO:0000313" key="3">
    <source>
        <dbReference type="EMBL" id="MCJ2177847.1"/>
    </source>
</evidence>
<accession>A0ABT0AYH1</accession>
<dbReference type="RefSeq" id="WP_243991244.1">
    <property type="nucleotide sequence ID" value="NZ_JALHLE010000005.1"/>
</dbReference>
<keyword evidence="1" id="KW-0812">Transmembrane</keyword>
<comment type="caution">
    <text evidence="3">The sequence shown here is derived from an EMBL/GenBank/DDBJ whole genome shotgun (WGS) entry which is preliminary data.</text>
</comment>
<gene>
    <name evidence="3" type="ORF">MTR64_04685</name>
</gene>
<keyword evidence="4" id="KW-1185">Reference proteome</keyword>
<dbReference type="InterPro" id="IPR018649">
    <property type="entry name" value="SHOCT"/>
</dbReference>
<evidence type="ECO:0000313" key="4">
    <source>
        <dbReference type="Proteomes" id="UP001162880"/>
    </source>
</evidence>
<proteinExistence type="predicted"/>
<dbReference type="Pfam" id="PF09851">
    <property type="entry name" value="SHOCT"/>
    <property type="match status" value="1"/>
</dbReference>
<feature type="domain" description="SHOCT" evidence="2">
    <location>
        <begin position="77"/>
        <end position="103"/>
    </location>
</feature>
<reference evidence="3" key="1">
    <citation type="submission" date="2022-03" db="EMBL/GenBank/DDBJ databases">
        <title>Identification of a novel bacterium isolated from mangrove sediments.</title>
        <authorList>
            <person name="Pan X."/>
        </authorList>
    </citation>
    <scope>NUCLEOTIDE SEQUENCE</scope>
    <source>
        <strain evidence="3">B2580</strain>
    </source>
</reference>
<organism evidence="3 4">
    <name type="scientific">Novosphingobium album</name>
    <name type="common">ex Hu et al. 2023</name>
    <dbReference type="NCBI Taxonomy" id="2930093"/>
    <lineage>
        <taxon>Bacteria</taxon>
        <taxon>Pseudomonadati</taxon>
        <taxon>Pseudomonadota</taxon>
        <taxon>Alphaproteobacteria</taxon>
        <taxon>Sphingomonadales</taxon>
        <taxon>Sphingomonadaceae</taxon>
        <taxon>Novosphingobium</taxon>
    </lineage>
</organism>
<keyword evidence="1" id="KW-0472">Membrane</keyword>
<sequence length="105" mass="11814">MPTFAGLDRLPAHLRAQQGYGWHMHDGGYMMGGYWGAGVLIHAVLWLLLTAAGILIALCLVRCIGAGRGKDDGRRSALDQLDERYARGEIDREEYLQRKKDIMER</sequence>
<keyword evidence="1" id="KW-1133">Transmembrane helix</keyword>
<evidence type="ECO:0000256" key="1">
    <source>
        <dbReference type="SAM" id="Phobius"/>
    </source>
</evidence>
<evidence type="ECO:0000259" key="2">
    <source>
        <dbReference type="Pfam" id="PF09851"/>
    </source>
</evidence>
<feature type="transmembrane region" description="Helical" evidence="1">
    <location>
        <begin position="34"/>
        <end position="61"/>
    </location>
</feature>
<name>A0ABT0AYH1_9SPHN</name>
<dbReference type="Proteomes" id="UP001162880">
    <property type="component" value="Unassembled WGS sequence"/>
</dbReference>
<dbReference type="EMBL" id="JALHLE010000005">
    <property type="protein sequence ID" value="MCJ2177847.1"/>
    <property type="molecule type" value="Genomic_DNA"/>
</dbReference>